<dbReference type="Proteomes" id="UP000663882">
    <property type="component" value="Unassembled WGS sequence"/>
</dbReference>
<sequence>MENNFDQLIAVLNTSSLSIDVLDEIKLFLEKQTDETLPIFISQFFQSLLILERWIWQLFSQESHQWINQSDYQELFYSLALFNKKLIFNYDNIDVDTKASLLFSVTIDQINNIFQKIERSADDDNLFISLISLWFDNHSYFLFDNPEYILPIINHIGQYIIDKYVMSKEYKLYLIQLRQSHLSQSVFTSKLLFYIKTCSFYFYSYLFSRVNNFPYSTDEMIHYLYEDYLEIIHIHSHSVESWSKELLSCITQLISLVYRYRWYDREEKTQMKILFPIEKLICDYIKDLMRIMSHKPFYKQTKPNRSNDETILMQSILGILIALVQTYDINWLFRVNRTMGDTIVSLAEATFNDEVVLGGYGVLGEVLTDDQLKDLKIADSITSYFFNMLENAWNQSTKITDEMLHYLYEDYLEIIHIHSHSVELWSKELLSCITQLMSLVHAYCWYDREKKVQMKILFPIEKLICDYIKDLMRIMSHKPFHKQTEPNRSNDETILTEVIFAFVLMSIQTYDINWFLRSNTAMRHTIVLVVEATLNDNVAVGLPPLSKNDSIQQSTAHLNKMNLLIEMCDEYPMVYDIIWAFSFNQDIQQQLRSNLSFISKLTQLSKECDNEQMCKMIHGILWNLGINHENRSTLEIKNGKRFDIMISYSHKEKVRCKQIYNELIKSGYHVWIDFD</sequence>
<protein>
    <submittedName>
        <fullName evidence="1">Uncharacterized protein</fullName>
    </submittedName>
</protein>
<feature type="non-terminal residue" evidence="1">
    <location>
        <position position="675"/>
    </location>
</feature>
<organism evidence="1 2">
    <name type="scientific">Rotaria sordida</name>
    <dbReference type="NCBI Taxonomy" id="392033"/>
    <lineage>
        <taxon>Eukaryota</taxon>
        <taxon>Metazoa</taxon>
        <taxon>Spiralia</taxon>
        <taxon>Gnathifera</taxon>
        <taxon>Rotifera</taxon>
        <taxon>Eurotatoria</taxon>
        <taxon>Bdelloidea</taxon>
        <taxon>Philodinida</taxon>
        <taxon>Philodinidae</taxon>
        <taxon>Rotaria</taxon>
    </lineage>
</organism>
<dbReference type="EMBL" id="CAJNOO010005169">
    <property type="protein sequence ID" value="CAF1407144.1"/>
    <property type="molecule type" value="Genomic_DNA"/>
</dbReference>
<dbReference type="InterPro" id="IPR035897">
    <property type="entry name" value="Toll_tir_struct_dom_sf"/>
</dbReference>
<dbReference type="AlphaFoldDB" id="A0A815LA07"/>
<reference evidence="1" key="1">
    <citation type="submission" date="2021-02" db="EMBL/GenBank/DDBJ databases">
        <authorList>
            <person name="Nowell W R."/>
        </authorList>
    </citation>
    <scope>NUCLEOTIDE SEQUENCE</scope>
</reference>
<evidence type="ECO:0000313" key="1">
    <source>
        <dbReference type="EMBL" id="CAF1407144.1"/>
    </source>
</evidence>
<gene>
    <name evidence="1" type="ORF">RFH988_LOCUS35094</name>
</gene>
<dbReference type="OrthoDB" id="10163537at2759"/>
<proteinExistence type="predicted"/>
<accession>A0A815LA07</accession>
<dbReference type="Gene3D" id="3.40.50.10140">
    <property type="entry name" value="Toll/interleukin-1 receptor homology (TIR) domain"/>
    <property type="match status" value="1"/>
</dbReference>
<evidence type="ECO:0000313" key="2">
    <source>
        <dbReference type="Proteomes" id="UP000663882"/>
    </source>
</evidence>
<comment type="caution">
    <text evidence="1">The sequence shown here is derived from an EMBL/GenBank/DDBJ whole genome shotgun (WGS) entry which is preliminary data.</text>
</comment>
<name>A0A815LA07_9BILA</name>